<dbReference type="AlphaFoldDB" id="A0AAD1XTG3"/>
<dbReference type="Proteomes" id="UP001295684">
    <property type="component" value="Unassembled WGS sequence"/>
</dbReference>
<sequence length="252" mass="29810">MATPSLSIQQETDLLKKENRLIGRWYRKYQLEFRDIFVFHNNLEHLRTKFEFNKRAKRKIIKKADFNHPCRFPRSFEFSCRLKTNRKKIKASLKGILDKQIYTISVTNKDFIYYAPLSRYSPYIYSILPNVSYSFILEGYEVSVKSLVLILSNLQNCKSLELGNCKFGEFKKKYNIRSKSSLSIIKIKYCKDHLNRGFFASQSSFRRLLEMIQGSSLINNLKQIDCMPTLKDKDLIRNEYAMFGLENLLKIS</sequence>
<comment type="caution">
    <text evidence="1">The sequence shown here is derived from an EMBL/GenBank/DDBJ whole genome shotgun (WGS) entry which is preliminary data.</text>
</comment>
<dbReference type="EMBL" id="CAMPGE010020530">
    <property type="protein sequence ID" value="CAI2378765.1"/>
    <property type="molecule type" value="Genomic_DNA"/>
</dbReference>
<protein>
    <submittedName>
        <fullName evidence="1">Uncharacterized protein</fullName>
    </submittedName>
</protein>
<evidence type="ECO:0000313" key="2">
    <source>
        <dbReference type="Proteomes" id="UP001295684"/>
    </source>
</evidence>
<name>A0AAD1XTG3_EUPCR</name>
<evidence type="ECO:0000313" key="1">
    <source>
        <dbReference type="EMBL" id="CAI2378765.1"/>
    </source>
</evidence>
<reference evidence="1" key="1">
    <citation type="submission" date="2023-07" db="EMBL/GenBank/DDBJ databases">
        <authorList>
            <consortium name="AG Swart"/>
            <person name="Singh M."/>
            <person name="Singh A."/>
            <person name="Seah K."/>
            <person name="Emmerich C."/>
        </authorList>
    </citation>
    <scope>NUCLEOTIDE SEQUENCE</scope>
    <source>
        <strain evidence="1">DP1</strain>
    </source>
</reference>
<organism evidence="1 2">
    <name type="scientific">Euplotes crassus</name>
    <dbReference type="NCBI Taxonomy" id="5936"/>
    <lineage>
        <taxon>Eukaryota</taxon>
        <taxon>Sar</taxon>
        <taxon>Alveolata</taxon>
        <taxon>Ciliophora</taxon>
        <taxon>Intramacronucleata</taxon>
        <taxon>Spirotrichea</taxon>
        <taxon>Hypotrichia</taxon>
        <taxon>Euplotida</taxon>
        <taxon>Euplotidae</taxon>
        <taxon>Moneuplotes</taxon>
    </lineage>
</organism>
<accession>A0AAD1XTG3</accession>
<keyword evidence="2" id="KW-1185">Reference proteome</keyword>
<gene>
    <name evidence="1" type="ORF">ECRASSUSDP1_LOCUS20165</name>
</gene>
<proteinExistence type="predicted"/>